<organism evidence="6 7">
    <name type="scientific">Dechloromonas hankyongensis</name>
    <dbReference type="NCBI Taxonomy" id="2908002"/>
    <lineage>
        <taxon>Bacteria</taxon>
        <taxon>Pseudomonadati</taxon>
        <taxon>Pseudomonadota</taxon>
        <taxon>Betaproteobacteria</taxon>
        <taxon>Rhodocyclales</taxon>
        <taxon>Azonexaceae</taxon>
        <taxon>Dechloromonas</taxon>
    </lineage>
</organism>
<feature type="binding site" evidence="4">
    <location>
        <position position="172"/>
    </location>
    <ligand>
        <name>Zn(2+)</name>
        <dbReference type="ChEBI" id="CHEBI:29105"/>
    </ligand>
</feature>
<dbReference type="PANTHER" id="PTHR11085">
    <property type="entry name" value="NAD-DEPENDENT PROTEIN DEACYLASE SIRTUIN-5, MITOCHONDRIAL-RELATED"/>
    <property type="match status" value="1"/>
</dbReference>
<dbReference type="EC" id="2.3.1.286" evidence="1"/>
<feature type="domain" description="Deacetylase sirtuin-type" evidence="5">
    <location>
        <begin position="1"/>
        <end position="271"/>
    </location>
</feature>
<dbReference type="Proteomes" id="UP001165384">
    <property type="component" value="Unassembled WGS sequence"/>
</dbReference>
<name>A0ABS9JY33_9RHOO</name>
<dbReference type="RefSeq" id="WP_275707125.1">
    <property type="nucleotide sequence ID" value="NZ_JAKLTN010000001.1"/>
</dbReference>
<dbReference type="InterPro" id="IPR026591">
    <property type="entry name" value="Sirtuin_cat_small_dom_sf"/>
</dbReference>
<keyword evidence="3" id="KW-0520">NAD</keyword>
<gene>
    <name evidence="6" type="ORF">LZ012_02265</name>
</gene>
<evidence type="ECO:0000259" key="5">
    <source>
        <dbReference type="PROSITE" id="PS50305"/>
    </source>
</evidence>
<evidence type="ECO:0000256" key="2">
    <source>
        <dbReference type="ARBA" id="ARBA00022679"/>
    </source>
</evidence>
<evidence type="ECO:0000313" key="6">
    <source>
        <dbReference type="EMBL" id="MCG2575816.1"/>
    </source>
</evidence>
<dbReference type="InterPro" id="IPR029035">
    <property type="entry name" value="DHS-like_NAD/FAD-binding_dom"/>
</dbReference>
<protein>
    <recommendedName>
        <fullName evidence="1">protein acetyllysine N-acetyltransferase</fullName>
        <ecNumber evidence="1">2.3.1.286</ecNumber>
    </recommendedName>
</protein>
<feature type="binding site" evidence="4">
    <location>
        <position position="175"/>
    </location>
    <ligand>
        <name>Zn(2+)</name>
        <dbReference type="ChEBI" id="CHEBI:29105"/>
    </ligand>
</feature>
<dbReference type="Pfam" id="PF02146">
    <property type="entry name" value="SIR2"/>
    <property type="match status" value="1"/>
</dbReference>
<dbReference type="InterPro" id="IPR026590">
    <property type="entry name" value="Ssirtuin_cat_dom"/>
</dbReference>
<reference evidence="6" key="1">
    <citation type="submission" date="2022-01" db="EMBL/GenBank/DDBJ databases">
        <authorList>
            <person name="Jo J.-H."/>
            <person name="Im W.-T."/>
        </authorList>
    </citation>
    <scope>NUCLEOTIDE SEQUENCE</scope>
    <source>
        <strain evidence="6">XY25</strain>
    </source>
</reference>
<evidence type="ECO:0000313" key="7">
    <source>
        <dbReference type="Proteomes" id="UP001165384"/>
    </source>
</evidence>
<keyword evidence="7" id="KW-1185">Reference proteome</keyword>
<evidence type="ECO:0000256" key="3">
    <source>
        <dbReference type="ARBA" id="ARBA00023027"/>
    </source>
</evidence>
<dbReference type="InterPro" id="IPR050134">
    <property type="entry name" value="NAD-dep_sirtuin_deacylases"/>
</dbReference>
<keyword evidence="4" id="KW-0479">Metal-binding</keyword>
<dbReference type="Gene3D" id="3.30.1600.10">
    <property type="entry name" value="SIR2/SIRT2 'Small Domain"/>
    <property type="match status" value="1"/>
</dbReference>
<evidence type="ECO:0000256" key="1">
    <source>
        <dbReference type="ARBA" id="ARBA00012928"/>
    </source>
</evidence>
<sequence length="275" mass="29944">MRDDAGLRTAADWLRAADGLLITAGAGMGIDSGLPDFRGPGGFWSAYPALGRAHIAFESIANPAAFERAPRLAWGFYGHRLALYRQTTPHAGFRTLLDIAADMALAAWVFTSNVDGQFQKAGFAPDRICEIHGSIHHLQCTADCRQALWPATDFQPEIDSQNCRLLGELPRCPHCGALARPNILMFGDWGWQDRRTALQFQRLQHWLAGLKRPVCIEIGAGSHIATVRHFSETHGGRLIRINPDEAEIPDPARGIALPLGGLAGLESLRQALATG</sequence>
<feature type="binding site" evidence="4">
    <location>
        <position position="144"/>
    </location>
    <ligand>
        <name>Zn(2+)</name>
        <dbReference type="ChEBI" id="CHEBI:29105"/>
    </ligand>
</feature>
<evidence type="ECO:0000256" key="4">
    <source>
        <dbReference type="PROSITE-ProRule" id="PRU00236"/>
    </source>
</evidence>
<feature type="binding site" evidence="4">
    <location>
        <position position="140"/>
    </location>
    <ligand>
        <name>Zn(2+)</name>
        <dbReference type="ChEBI" id="CHEBI:29105"/>
    </ligand>
</feature>
<keyword evidence="2" id="KW-0808">Transferase</keyword>
<comment type="caution">
    <text evidence="6">The sequence shown here is derived from an EMBL/GenBank/DDBJ whole genome shotgun (WGS) entry which is preliminary data.</text>
</comment>
<keyword evidence="4" id="KW-0862">Zinc</keyword>
<dbReference type="SUPFAM" id="SSF52467">
    <property type="entry name" value="DHS-like NAD/FAD-binding domain"/>
    <property type="match status" value="1"/>
</dbReference>
<dbReference type="PROSITE" id="PS50305">
    <property type="entry name" value="SIRTUIN"/>
    <property type="match status" value="1"/>
</dbReference>
<accession>A0ABS9JY33</accession>
<dbReference type="Gene3D" id="3.40.50.1220">
    <property type="entry name" value="TPP-binding domain"/>
    <property type="match status" value="1"/>
</dbReference>
<proteinExistence type="predicted"/>
<dbReference type="EMBL" id="JAKLTN010000001">
    <property type="protein sequence ID" value="MCG2575816.1"/>
    <property type="molecule type" value="Genomic_DNA"/>
</dbReference>
<feature type="active site" description="Proton acceptor" evidence="4">
    <location>
        <position position="132"/>
    </location>
</feature>
<dbReference type="InterPro" id="IPR003000">
    <property type="entry name" value="Sirtuin"/>
</dbReference>
<dbReference type="PANTHER" id="PTHR11085:SF4">
    <property type="entry name" value="NAD-DEPENDENT PROTEIN DEACYLASE"/>
    <property type="match status" value="1"/>
</dbReference>